<feature type="coiled-coil region" evidence="1">
    <location>
        <begin position="151"/>
        <end position="185"/>
    </location>
</feature>
<keyword evidence="1" id="KW-0175">Coiled coil</keyword>
<feature type="coiled-coil region" evidence="1">
    <location>
        <begin position="296"/>
        <end position="323"/>
    </location>
</feature>
<reference evidence="2 3" key="1">
    <citation type="submission" date="2013-01" db="EMBL/GenBank/DDBJ databases">
        <authorList>
            <person name="Inman J."/>
            <person name="Zafar N."/>
            <person name="Lorenzi H."/>
            <person name="Caler E."/>
        </authorList>
    </citation>
    <scope>NUCLEOTIDE SEQUENCE [LARGE SCALE GENOMIC DNA]</scope>
    <source>
        <strain evidence="2 3">HM-3:IMSS</strain>
    </source>
</reference>
<dbReference type="Proteomes" id="UP000030780">
    <property type="component" value="Unassembled WGS sequence"/>
</dbReference>
<name>M7W9U6_ENTHI</name>
<sequence>MEFDELIAKHKIQMDQQLLESIKKLLKHQSGSYYFVHKKKLIIQILVNEHLSIHVVVRFGKVSYYIHNSTKDVDNPFIGAHQKAQHCNLWESTSLYASVRKLIQNLKDIPIDYTERMKELENLKTQLLNNMISIQHVTAQGQTTGYVSQGIQRVGKGISLLEEKMKALEETERNLMIELDNDNQDMIHIGLRKDRQLARQKIREEKRALRKIARTKRMVLAKMYKILRVLAPVEQGRLVRQLNLMNRLHVNHLMLLGADEAQAVFNYGFVAQPQVDQFRHEGMIMQGNDMGDYLMKDKETDEVEKQKKKMEEVEKQLQVMEQKYSTNPYLKNSLKQRSAEVYNKLMDEMVVKIEKAISKRGKESYILARKIDDQIEQMEMKMELMTPEKRLETVKKINIMKKQRKNLDGNVEDYRSKLMKMMNKLKQSSLVMKKAAKKANKMNNYINKKHLSKETVIKHGTAAVLDILEKKAGIVIDTNKKQKENTMKLMNIERTAPKTVVKKEVKKGLEKKQESAEEIIKKTAIKELKKIEEEEKKNKQQKQTSIKKNINLNKEMNKPSVIQSKTNLQKQKKLIKRLSTMEGLLKEMAASKEMVEEEIHSALEI</sequence>
<accession>M7W9U6</accession>
<feature type="coiled-coil region" evidence="1">
    <location>
        <begin position="397"/>
        <end position="424"/>
    </location>
</feature>
<evidence type="ECO:0000313" key="2">
    <source>
        <dbReference type="EMBL" id="EMS14565.1"/>
    </source>
</evidence>
<dbReference type="AlphaFoldDB" id="M7W9U6"/>
<evidence type="ECO:0000313" key="3">
    <source>
        <dbReference type="Proteomes" id="UP000030780"/>
    </source>
</evidence>
<protein>
    <submittedName>
        <fullName evidence="2">Uncharacterized protein</fullName>
    </submittedName>
</protein>
<dbReference type="EMBL" id="KB637919">
    <property type="protein sequence ID" value="EMS14565.1"/>
    <property type="molecule type" value="Genomic_DNA"/>
</dbReference>
<proteinExistence type="predicted"/>
<evidence type="ECO:0000256" key="1">
    <source>
        <dbReference type="SAM" id="Coils"/>
    </source>
</evidence>
<dbReference type="OrthoDB" id="30017at2759"/>
<organism evidence="2 3">
    <name type="scientific">Entamoeba histolytica HM-3:IMSS</name>
    <dbReference type="NCBI Taxonomy" id="885315"/>
    <lineage>
        <taxon>Eukaryota</taxon>
        <taxon>Amoebozoa</taxon>
        <taxon>Evosea</taxon>
        <taxon>Archamoebae</taxon>
        <taxon>Mastigamoebida</taxon>
        <taxon>Entamoebidae</taxon>
        <taxon>Entamoeba</taxon>
    </lineage>
</organism>
<gene>
    <name evidence="2" type="ORF">KM1_172360</name>
</gene>
<dbReference type="VEuPathDB" id="AmoebaDB:KM1_172360"/>